<dbReference type="EMBL" id="LTAY01000026">
    <property type="protein sequence ID" value="OPX49214.1"/>
    <property type="molecule type" value="Genomic_DNA"/>
</dbReference>
<dbReference type="Gene3D" id="3.90.1310.10">
    <property type="entry name" value="Penicillin-binding protein 2a (Domain 2)"/>
    <property type="match status" value="2"/>
</dbReference>
<reference evidence="15 16" key="1">
    <citation type="submission" date="2016-02" db="EMBL/GenBank/DDBJ databases">
        <title>Genome sequence of Clostridium thermobutyricum DSM 4928.</title>
        <authorList>
            <person name="Poehlein A."/>
            <person name="Daniel R."/>
        </authorList>
    </citation>
    <scope>NUCLEOTIDE SEQUENCE [LARGE SCALE GENOMIC DNA]</scope>
    <source>
        <strain evidence="15 16">DSM 4928</strain>
    </source>
</reference>
<evidence type="ECO:0000256" key="7">
    <source>
        <dbReference type="ARBA" id="ARBA00022984"/>
    </source>
</evidence>
<dbReference type="Pfam" id="PF00905">
    <property type="entry name" value="Transpeptidase"/>
    <property type="match status" value="2"/>
</dbReference>
<evidence type="ECO:0000256" key="4">
    <source>
        <dbReference type="ARBA" id="ARBA00022475"/>
    </source>
</evidence>
<evidence type="ECO:0000256" key="11">
    <source>
        <dbReference type="SAM" id="MobiDB-lite"/>
    </source>
</evidence>
<dbReference type="PANTHER" id="PTHR30627">
    <property type="entry name" value="PEPTIDOGLYCAN D,D-TRANSPEPTIDASE"/>
    <property type="match status" value="1"/>
</dbReference>
<keyword evidence="7" id="KW-0573">Peptidoglycan synthesis</keyword>
<evidence type="ECO:0000256" key="12">
    <source>
        <dbReference type="SAM" id="Phobius"/>
    </source>
</evidence>
<dbReference type="InterPro" id="IPR012338">
    <property type="entry name" value="Beta-lactam/transpept-like"/>
</dbReference>
<evidence type="ECO:0000259" key="13">
    <source>
        <dbReference type="Pfam" id="PF00905"/>
    </source>
</evidence>
<evidence type="ECO:0000256" key="10">
    <source>
        <dbReference type="ARBA" id="ARBA00023316"/>
    </source>
</evidence>
<feature type="domain" description="Penicillin-binding protein dimerisation" evidence="14">
    <location>
        <begin position="230"/>
        <end position="380"/>
    </location>
</feature>
<dbReference type="PANTHER" id="PTHR30627:SF2">
    <property type="entry name" value="PEPTIDOGLYCAN D,D-TRANSPEPTIDASE MRDA"/>
    <property type="match status" value="1"/>
</dbReference>
<dbReference type="GO" id="GO:0071555">
    <property type="term" value="P:cell wall organization"/>
    <property type="evidence" value="ECO:0007669"/>
    <property type="project" value="UniProtKB-KW"/>
</dbReference>
<feature type="transmembrane region" description="Helical" evidence="12">
    <location>
        <begin position="21"/>
        <end position="40"/>
    </location>
</feature>
<name>A0A1V4SZ51_9CLOT</name>
<evidence type="ECO:0000256" key="1">
    <source>
        <dbReference type="ARBA" id="ARBA00004167"/>
    </source>
</evidence>
<dbReference type="Pfam" id="PF03717">
    <property type="entry name" value="PBP_dimer"/>
    <property type="match status" value="2"/>
</dbReference>
<dbReference type="GO" id="GO:0008658">
    <property type="term" value="F:penicillin binding"/>
    <property type="evidence" value="ECO:0007669"/>
    <property type="project" value="InterPro"/>
</dbReference>
<dbReference type="GO" id="GO:0008360">
    <property type="term" value="P:regulation of cell shape"/>
    <property type="evidence" value="ECO:0007669"/>
    <property type="project" value="UniProtKB-KW"/>
</dbReference>
<organism evidence="15 16">
    <name type="scientific">Clostridium thermobutyricum DSM 4928</name>
    <dbReference type="NCBI Taxonomy" id="1121339"/>
    <lineage>
        <taxon>Bacteria</taxon>
        <taxon>Bacillati</taxon>
        <taxon>Bacillota</taxon>
        <taxon>Clostridia</taxon>
        <taxon>Eubacteriales</taxon>
        <taxon>Clostridiaceae</taxon>
        <taxon>Clostridium</taxon>
    </lineage>
</organism>
<protein>
    <submittedName>
        <fullName evidence="15">Peptidoglycan synthase FtsI</fullName>
        <ecNumber evidence="15">2.4.1.129</ecNumber>
    </submittedName>
</protein>
<dbReference type="InterPro" id="IPR005311">
    <property type="entry name" value="PBP_dimer"/>
</dbReference>
<sequence>MIINKPKKKKKPVSRYTVVKFIMLGVFTLIALRVLYIQVYKHSHYKEVADENATRFMAQEAPRGEILDDKGNILATNKEIYNITYTMPSNGEADFYKTMGLVFNILNENGESLEDDMMLKLDKDGKFYFTYKSTSQEAQQHEKIRFLRDRGMNEKIQHKLFGDENRELTEAENSEIDQELLKVTPEEAFDYLIKTYNIIDLVCPKPVQTIKDPTKEQKNEFNQKMNDYNEKMKEYNKMTGAEQLQVLLKSYKLSDIRNYVVVKDAMKMQSFKGYRAVTIANNIKKSTAFIIYQKLNELPGIDVNLQPVRYYPYDNLASSVLGYVSPIANSLKDEYELRGYDVSTDLVGKAGIEQSYEDMLKGVKGGKTVKVNSQGRVTENLFSLASYPGDNVKLTIDKNVQYATQEALKDTINNIRTKITDNSGHSFPNATRGAALVVDVHNGNILAMASYPDYNPNIFAIPGQLTKEEYEQYFNPNLEEFGKTESKLPGVTKTLDELFPKSSNGVREDKYDLYPKPFYNYATLGAIPPGSIFKPVTAVAALEEGVVAPNETVNATGIFNVHPDVFGKSFAPQCWIYTDSHGSHGPTDVEKALQVSCNFYFYEMGYRLYEHALKTTNLKGVDAQIYALDSLARWAWKFGLGHDPNSQSDPTTGIEIPENTSGQVYNFQSYKANAIQFSKFNLNNYLESGDYKGINKFAPFDFAANKADSQQLSDLKIKLKKIINDRLEVVGTNKEASSYDEFYKEVYPIVKQIMEVSPKYKESFENYKKTHPNTTIDAQAKLVATTIAQFTIRDVAGEILSPAQLIYAAIGQGINHFTPIQLAEYISTLANGGTRYKLHLVSEVTNPDGGVIQKVEPQVIEKLNLKQSTINAVHEGMRRANDEDGGTAASVFGNFPIPTAGKTGTADYSDSQRDFGRAPYATYVSFAPYDNPQIAFVGVIYDGGHGGYTANVARAAYDAYFKDYLLKNYPEYCNSSPAFKRYVLDAPKDNYPGSAEGDAMKKEQEQQKQEQQQIMKDFNNN</sequence>
<keyword evidence="15" id="KW-0808">Transferase</keyword>
<dbReference type="EC" id="2.4.1.129" evidence="15"/>
<accession>A0A1V4SZ51</accession>
<keyword evidence="9 12" id="KW-0472">Membrane</keyword>
<evidence type="ECO:0000256" key="8">
    <source>
        <dbReference type="ARBA" id="ARBA00022989"/>
    </source>
</evidence>
<evidence type="ECO:0000256" key="6">
    <source>
        <dbReference type="ARBA" id="ARBA00022960"/>
    </source>
</evidence>
<keyword evidence="6" id="KW-0133">Cell shape</keyword>
<evidence type="ECO:0000259" key="14">
    <source>
        <dbReference type="Pfam" id="PF03717"/>
    </source>
</evidence>
<dbReference type="SUPFAM" id="SSF56519">
    <property type="entry name" value="Penicillin binding protein dimerisation domain"/>
    <property type="match status" value="1"/>
</dbReference>
<feature type="domain" description="Penicillin-binding protein dimerisation" evidence="14">
    <location>
        <begin position="59"/>
        <end position="139"/>
    </location>
</feature>
<dbReference type="AlphaFoldDB" id="A0A1V4SZ51"/>
<comment type="caution">
    <text evidence="15">The sequence shown here is derived from an EMBL/GenBank/DDBJ whole genome shotgun (WGS) entry which is preliminary data.</text>
</comment>
<proteinExistence type="inferred from homology"/>
<keyword evidence="5 12" id="KW-0812">Transmembrane</keyword>
<keyword evidence="15" id="KW-0328">Glycosyltransferase</keyword>
<feature type="domain" description="Penicillin-binding protein transpeptidase" evidence="13">
    <location>
        <begin position="808"/>
        <end position="955"/>
    </location>
</feature>
<feature type="domain" description="Penicillin-binding protein transpeptidase" evidence="13">
    <location>
        <begin position="433"/>
        <end position="673"/>
    </location>
</feature>
<dbReference type="Proteomes" id="UP000191448">
    <property type="component" value="Unassembled WGS sequence"/>
</dbReference>
<dbReference type="InterPro" id="IPR036138">
    <property type="entry name" value="PBP_dimer_sf"/>
</dbReference>
<comment type="similarity">
    <text evidence="3">Belongs to the transpeptidase family.</text>
</comment>
<dbReference type="GO" id="GO:0071972">
    <property type="term" value="F:peptidoglycan L,D-transpeptidase activity"/>
    <property type="evidence" value="ECO:0007669"/>
    <property type="project" value="TreeGrafter"/>
</dbReference>
<evidence type="ECO:0000256" key="5">
    <source>
        <dbReference type="ARBA" id="ARBA00022692"/>
    </source>
</evidence>
<evidence type="ECO:0000313" key="15">
    <source>
        <dbReference type="EMBL" id="OPX49214.1"/>
    </source>
</evidence>
<dbReference type="SUPFAM" id="SSF56601">
    <property type="entry name" value="beta-lactamase/transpeptidase-like"/>
    <property type="match status" value="1"/>
</dbReference>
<evidence type="ECO:0000256" key="2">
    <source>
        <dbReference type="ARBA" id="ARBA00004236"/>
    </source>
</evidence>
<dbReference type="RefSeq" id="WP_080022253.1">
    <property type="nucleotide sequence ID" value="NZ_LTAY01000026.1"/>
</dbReference>
<keyword evidence="10" id="KW-0961">Cell wall biogenesis/degradation</keyword>
<dbReference type="InterPro" id="IPR050515">
    <property type="entry name" value="Beta-lactam/transpept"/>
</dbReference>
<gene>
    <name evidence="15" type="primary">ftsI</name>
    <name evidence="15" type="ORF">CLTHE_09690</name>
</gene>
<evidence type="ECO:0000256" key="9">
    <source>
        <dbReference type="ARBA" id="ARBA00023136"/>
    </source>
</evidence>
<dbReference type="InterPro" id="IPR001460">
    <property type="entry name" value="PCN-bd_Tpept"/>
</dbReference>
<dbReference type="Gene3D" id="3.40.710.10">
    <property type="entry name" value="DD-peptidase/beta-lactamase superfamily"/>
    <property type="match status" value="2"/>
</dbReference>
<evidence type="ECO:0000313" key="16">
    <source>
        <dbReference type="Proteomes" id="UP000191448"/>
    </source>
</evidence>
<dbReference type="GO" id="GO:0016757">
    <property type="term" value="F:glycosyltransferase activity"/>
    <property type="evidence" value="ECO:0007669"/>
    <property type="project" value="UniProtKB-KW"/>
</dbReference>
<keyword evidence="4" id="KW-1003">Cell membrane</keyword>
<dbReference type="GO" id="GO:0005886">
    <property type="term" value="C:plasma membrane"/>
    <property type="evidence" value="ECO:0007669"/>
    <property type="project" value="UniProtKB-SubCell"/>
</dbReference>
<comment type="subcellular location">
    <subcellularLocation>
        <location evidence="2">Cell membrane</location>
    </subcellularLocation>
    <subcellularLocation>
        <location evidence="1">Membrane</location>
        <topology evidence="1">Single-pass membrane protein</topology>
    </subcellularLocation>
</comment>
<feature type="region of interest" description="Disordered" evidence="11">
    <location>
        <begin position="990"/>
        <end position="1021"/>
    </location>
</feature>
<feature type="compositionally biased region" description="Basic and acidic residues" evidence="11">
    <location>
        <begin position="998"/>
        <end position="1008"/>
    </location>
</feature>
<keyword evidence="8 12" id="KW-1133">Transmembrane helix</keyword>
<dbReference type="OrthoDB" id="9757901at2"/>
<dbReference type="GO" id="GO:0009252">
    <property type="term" value="P:peptidoglycan biosynthetic process"/>
    <property type="evidence" value="ECO:0007669"/>
    <property type="project" value="UniProtKB-KW"/>
</dbReference>
<evidence type="ECO:0000256" key="3">
    <source>
        <dbReference type="ARBA" id="ARBA00007171"/>
    </source>
</evidence>